<accession>A0A117NIC4</accession>
<geneLocation type="mitochondrion" evidence="1"/>
<organism evidence="1">
    <name type="scientific">Picea glauca</name>
    <name type="common">White spruce</name>
    <name type="synonym">Pinus glauca</name>
    <dbReference type="NCBI Taxonomy" id="3330"/>
    <lineage>
        <taxon>Eukaryota</taxon>
        <taxon>Viridiplantae</taxon>
        <taxon>Streptophyta</taxon>
        <taxon>Embryophyta</taxon>
        <taxon>Tracheophyta</taxon>
        <taxon>Spermatophyta</taxon>
        <taxon>Pinopsida</taxon>
        <taxon>Pinidae</taxon>
        <taxon>Conifers I</taxon>
        <taxon>Pinales</taxon>
        <taxon>Pinaceae</taxon>
        <taxon>Picea</taxon>
    </lineage>
</organism>
<name>A0A117NIC4_PICGL</name>
<protein>
    <submittedName>
        <fullName evidence="1">Uncharacterized protein</fullName>
    </submittedName>
</protein>
<proteinExistence type="predicted"/>
<gene>
    <name evidence="1" type="ORF">ABT39_MTgene2911</name>
</gene>
<dbReference type="AlphaFoldDB" id="A0A117NIC4"/>
<keyword evidence="1" id="KW-0496">Mitochondrion</keyword>
<evidence type="ECO:0000313" key="1">
    <source>
        <dbReference type="EMBL" id="KUM49685.1"/>
    </source>
</evidence>
<comment type="caution">
    <text evidence="1">The sequence shown here is derived from an EMBL/GenBank/DDBJ whole genome shotgun (WGS) entry which is preliminary data.</text>
</comment>
<sequence length="94" mass="10622">MGPSLPGRGSLCQQIRRQGNFPSDEGVSFPKQRHNLPEMPCLYYVTVCCCIVRAVRFLFCSIPPGLLILLLQQASVRVWRTSQTPYTHGWHSSC</sequence>
<dbReference type="EMBL" id="LKAM01000002">
    <property type="protein sequence ID" value="KUM49685.1"/>
    <property type="molecule type" value="Genomic_DNA"/>
</dbReference>
<reference evidence="1" key="1">
    <citation type="journal article" date="2015" name="Genome Biol. Evol.">
        <title>Organellar Genomes of White Spruce (Picea glauca): Assembly and Annotation.</title>
        <authorList>
            <person name="Jackman S.D."/>
            <person name="Warren R.L."/>
            <person name="Gibb E.A."/>
            <person name="Vandervalk B.P."/>
            <person name="Mohamadi H."/>
            <person name="Chu J."/>
            <person name="Raymond A."/>
            <person name="Pleasance S."/>
            <person name="Coope R."/>
            <person name="Wildung M.R."/>
            <person name="Ritland C.E."/>
            <person name="Bousquet J."/>
            <person name="Jones S.J."/>
            <person name="Bohlmann J."/>
            <person name="Birol I."/>
        </authorList>
    </citation>
    <scope>NUCLEOTIDE SEQUENCE [LARGE SCALE GENOMIC DNA]</scope>
    <source>
        <tissue evidence="1">Flushing bud</tissue>
    </source>
</reference>